<dbReference type="PROSITE" id="PS01096">
    <property type="entry name" value="PPIC_PPIASE_1"/>
    <property type="match status" value="1"/>
</dbReference>
<accession>A0A6C2YND5</accession>
<evidence type="ECO:0000256" key="2">
    <source>
        <dbReference type="SAM" id="Phobius"/>
    </source>
</evidence>
<dbReference type="PANTHER" id="PTHR47245">
    <property type="entry name" value="PEPTIDYLPROLYL ISOMERASE"/>
    <property type="match status" value="1"/>
</dbReference>
<feature type="transmembrane region" description="Helical" evidence="2">
    <location>
        <begin position="12"/>
        <end position="32"/>
    </location>
</feature>
<keyword evidence="1" id="KW-0697">Rotamase</keyword>
<dbReference type="InterPro" id="IPR000297">
    <property type="entry name" value="PPIase_PpiC"/>
</dbReference>
<dbReference type="GO" id="GO:0003755">
    <property type="term" value="F:peptidyl-prolyl cis-trans isomerase activity"/>
    <property type="evidence" value="ECO:0007669"/>
    <property type="project" value="UniProtKB-KW"/>
</dbReference>
<dbReference type="Pfam" id="PF00639">
    <property type="entry name" value="Rotamase"/>
    <property type="match status" value="1"/>
</dbReference>
<dbReference type="PROSITE" id="PS50198">
    <property type="entry name" value="PPIC_PPIASE_2"/>
    <property type="match status" value="1"/>
</dbReference>
<dbReference type="Gene3D" id="1.10.4030.10">
    <property type="entry name" value="Porin chaperone SurA, peptide-binding domain"/>
    <property type="match status" value="1"/>
</dbReference>
<keyword evidence="2" id="KW-1133">Transmembrane helix</keyword>
<dbReference type="PANTHER" id="PTHR47245:SF2">
    <property type="entry name" value="PEPTIDYL-PROLYL CIS-TRANS ISOMERASE HP_0175-RELATED"/>
    <property type="match status" value="1"/>
</dbReference>
<dbReference type="InterPro" id="IPR023058">
    <property type="entry name" value="PPIase_PpiC_CS"/>
</dbReference>
<reference evidence="4" key="1">
    <citation type="submission" date="2019-04" db="EMBL/GenBank/DDBJ databases">
        <authorList>
            <consortium name="Science for Life Laboratories"/>
        </authorList>
    </citation>
    <scope>NUCLEOTIDE SEQUENCE</scope>
    <source>
        <strain evidence="4">MBLW1</strain>
    </source>
</reference>
<dbReference type="AlphaFoldDB" id="A0A6C2YND5"/>
<dbReference type="FunCoup" id="A0A6C2YND5">
    <property type="interactions" value="106"/>
</dbReference>
<evidence type="ECO:0000256" key="1">
    <source>
        <dbReference type="PROSITE-ProRule" id="PRU00278"/>
    </source>
</evidence>
<dbReference type="Proteomes" id="UP000464378">
    <property type="component" value="Chromosome"/>
</dbReference>
<keyword evidence="2" id="KW-0812">Transmembrane</keyword>
<sequence>MQSCLASRFRRLALRTVFSLGMLGCTASFAIAQAPTGASVPMAAAIVNGDSIFLDEIEAVLKQRPASIAPLTISQQRQARLEVLSGLIDDLLLRQFLKANGPKIEPAEVDKQLAALDAAQKTQGKTLADFYRESGQTETQVRNSILAMLQLTKYVKEKAPEEELKKYYQANKEYFDKITVRASHIVIRVPGNASKDDREQARKKLEGIRQTLNADPKEFGTLAKKHSQCPSAPKGGDIGFFTRKWMLDEQFAKAAFAMKVGDLSDVVETDFGYHIIQVTDRTAGMKSTFEASLDDVRDCYMEETRQNLIQQLRRSASISISLP</sequence>
<dbReference type="SUPFAM" id="SSF54534">
    <property type="entry name" value="FKBP-like"/>
    <property type="match status" value="1"/>
</dbReference>
<protein>
    <recommendedName>
        <fullName evidence="3">PpiC domain-containing protein</fullName>
    </recommendedName>
</protein>
<dbReference type="Pfam" id="PF13624">
    <property type="entry name" value="SurA_N_3"/>
    <property type="match status" value="1"/>
</dbReference>
<gene>
    <name evidence="4" type="ORF">GMBLW1_10140</name>
</gene>
<dbReference type="InterPro" id="IPR027304">
    <property type="entry name" value="Trigger_fact/SurA_dom_sf"/>
</dbReference>
<dbReference type="InParanoid" id="A0A6C2YND5"/>
<name>A0A6C2YND5_9BACT</name>
<dbReference type="InterPro" id="IPR046357">
    <property type="entry name" value="PPIase_dom_sf"/>
</dbReference>
<dbReference type="SUPFAM" id="SSF109998">
    <property type="entry name" value="Triger factor/SurA peptide-binding domain-like"/>
    <property type="match status" value="1"/>
</dbReference>
<keyword evidence="1 4" id="KW-0413">Isomerase</keyword>
<dbReference type="KEGG" id="tim:GMBLW1_10140"/>
<dbReference type="InterPro" id="IPR050245">
    <property type="entry name" value="PrsA_foldase"/>
</dbReference>
<feature type="domain" description="PpiC" evidence="3">
    <location>
        <begin position="177"/>
        <end position="280"/>
    </location>
</feature>
<keyword evidence="2" id="KW-0472">Membrane</keyword>
<keyword evidence="5" id="KW-1185">Reference proteome</keyword>
<dbReference type="Gene3D" id="3.10.50.40">
    <property type="match status" value="1"/>
</dbReference>
<dbReference type="EMBL" id="LR586016">
    <property type="protein sequence ID" value="VIP02946.1"/>
    <property type="molecule type" value="Genomic_DNA"/>
</dbReference>
<evidence type="ECO:0000259" key="3">
    <source>
        <dbReference type="PROSITE" id="PS50198"/>
    </source>
</evidence>
<proteinExistence type="predicted"/>
<evidence type="ECO:0000313" key="4">
    <source>
        <dbReference type="EMBL" id="VIP02946.1"/>
    </source>
</evidence>
<evidence type="ECO:0000313" key="5">
    <source>
        <dbReference type="Proteomes" id="UP000464378"/>
    </source>
</evidence>
<organism evidence="4">
    <name type="scientific">Tuwongella immobilis</name>
    <dbReference type="NCBI Taxonomy" id="692036"/>
    <lineage>
        <taxon>Bacteria</taxon>
        <taxon>Pseudomonadati</taxon>
        <taxon>Planctomycetota</taxon>
        <taxon>Planctomycetia</taxon>
        <taxon>Gemmatales</taxon>
        <taxon>Gemmataceae</taxon>
        <taxon>Tuwongella</taxon>
    </lineage>
</organism>
<dbReference type="EMBL" id="LR593887">
    <property type="protein sequence ID" value="VTS02926.1"/>
    <property type="molecule type" value="Genomic_DNA"/>
</dbReference>